<organism evidence="3 4">
    <name type="scientific">Arcanobacterium phocae</name>
    <dbReference type="NCBI Taxonomy" id="131112"/>
    <lineage>
        <taxon>Bacteria</taxon>
        <taxon>Bacillati</taxon>
        <taxon>Actinomycetota</taxon>
        <taxon>Actinomycetes</taxon>
        <taxon>Actinomycetales</taxon>
        <taxon>Actinomycetaceae</taxon>
        <taxon>Arcanobacterium</taxon>
    </lineage>
</organism>
<dbReference type="GO" id="GO:0004222">
    <property type="term" value="F:metalloendopeptidase activity"/>
    <property type="evidence" value="ECO:0007669"/>
    <property type="project" value="TreeGrafter"/>
</dbReference>
<dbReference type="Proteomes" id="UP000214355">
    <property type="component" value="Chromosome I"/>
</dbReference>
<sequence>MFRSTVAKACVSCAVLATSFIVPAVFTHSPDSALERTDIVTSEITSHSFPSSNQSHVRQVPIRHRYDWPTGQPVRVLQPFSVGKYNWLPGHRGVDLDITQGKPIYAPAAGTIIYSGVLNDRQVISILHDDGIRTTYEPVIPAVVKGQRVQRHEIIGTVDGTHCAPSSCLHWGAKQGKNHYLNPLSLLEGPIVLLE</sequence>
<dbReference type="PANTHER" id="PTHR21666:SF270">
    <property type="entry name" value="MUREIN HYDROLASE ACTIVATOR ENVC"/>
    <property type="match status" value="1"/>
</dbReference>
<dbReference type="OrthoDB" id="5245088at2"/>
<name>A0A1H2LNF8_9ACTO</name>
<feature type="domain" description="M23ase beta-sheet core" evidence="2">
    <location>
        <begin position="90"/>
        <end position="182"/>
    </location>
</feature>
<evidence type="ECO:0000313" key="3">
    <source>
        <dbReference type="EMBL" id="SDU82121.1"/>
    </source>
</evidence>
<reference evidence="4" key="1">
    <citation type="submission" date="2016-10" db="EMBL/GenBank/DDBJ databases">
        <authorList>
            <person name="Varghese N."/>
            <person name="Submissions S."/>
        </authorList>
    </citation>
    <scope>NUCLEOTIDE SEQUENCE [LARGE SCALE GENOMIC DNA]</scope>
    <source>
        <strain evidence="4">DSM 10002</strain>
    </source>
</reference>
<gene>
    <name evidence="3" type="ORF">SAMN04489737_1664</name>
</gene>
<protein>
    <submittedName>
        <fullName evidence="3">Peptidase family M23</fullName>
    </submittedName>
</protein>
<evidence type="ECO:0000313" key="4">
    <source>
        <dbReference type="Proteomes" id="UP000214355"/>
    </source>
</evidence>
<dbReference type="InterPro" id="IPR050570">
    <property type="entry name" value="Cell_wall_metabolism_enzyme"/>
</dbReference>
<dbReference type="Gene3D" id="2.70.70.10">
    <property type="entry name" value="Glucose Permease (Domain IIA)"/>
    <property type="match status" value="1"/>
</dbReference>
<dbReference type="InterPro" id="IPR016047">
    <property type="entry name" value="M23ase_b-sheet_dom"/>
</dbReference>
<dbReference type="PANTHER" id="PTHR21666">
    <property type="entry name" value="PEPTIDASE-RELATED"/>
    <property type="match status" value="1"/>
</dbReference>
<proteinExistence type="predicted"/>
<dbReference type="SUPFAM" id="SSF51261">
    <property type="entry name" value="Duplicated hybrid motif"/>
    <property type="match status" value="1"/>
</dbReference>
<accession>A0A1H2LNF8</accession>
<dbReference type="STRING" id="131112.SAMN04489737_1664"/>
<dbReference type="EMBL" id="LT629804">
    <property type="protein sequence ID" value="SDU82121.1"/>
    <property type="molecule type" value="Genomic_DNA"/>
</dbReference>
<dbReference type="CDD" id="cd12797">
    <property type="entry name" value="M23_peptidase"/>
    <property type="match status" value="1"/>
</dbReference>
<evidence type="ECO:0000259" key="2">
    <source>
        <dbReference type="Pfam" id="PF01551"/>
    </source>
</evidence>
<dbReference type="Pfam" id="PF01551">
    <property type="entry name" value="Peptidase_M23"/>
    <property type="match status" value="1"/>
</dbReference>
<evidence type="ECO:0000256" key="1">
    <source>
        <dbReference type="SAM" id="SignalP"/>
    </source>
</evidence>
<keyword evidence="1" id="KW-0732">Signal</keyword>
<dbReference type="InterPro" id="IPR011055">
    <property type="entry name" value="Dup_hybrid_motif"/>
</dbReference>
<keyword evidence="4" id="KW-1185">Reference proteome</keyword>
<dbReference type="AlphaFoldDB" id="A0A1H2LNF8"/>
<feature type="signal peptide" evidence="1">
    <location>
        <begin position="1"/>
        <end position="24"/>
    </location>
</feature>
<dbReference type="GeneID" id="65345387"/>
<dbReference type="RefSeq" id="WP_091282119.1">
    <property type="nucleotide sequence ID" value="NZ_JABAPI010000001.1"/>
</dbReference>
<feature type="chain" id="PRO_5039574288" evidence="1">
    <location>
        <begin position="25"/>
        <end position="195"/>
    </location>
</feature>